<sequence>MEEPIPNSTGTITNIQDSDNLEGKALLNLIEERINRKRLKDSEALNNIRIISNQEIELYPNFIDTIENGDAEDGSRLNNNGSSFRNNSNAFTSFNNNIFSGDNLNSNYTQAQSNIHAEPKIINNYEILKQSNGYEVLKSPNEFSTSNTKNFAILTNRVSEKSKERGSIMALISVNKYSNKDVTLNPDSSSKTKKKFHHLAREKLATMEFIKKEQSYAQFLNQKYSLEPHSESYNHYDPNSIDDPNLDSGLVKRTMLGLTGLIGSIFQFTNTHSVENELNERFSENHYSLQIHGLNIGQIRKTKNIMFNACRILHLEKSTLALSIVYYEKLLLLFEETFNKVANLADKEVSDERDQPRLLTVSRSSLSVRDILSFDGTVVQGFNTIASICLLLAAKINEPTPLDLVGPLVSTLCKLFIINKKQIYENEFFVFSVLEFGLLVPEQEFLPHLYRL</sequence>
<dbReference type="PANTHER" id="PTHR22896:SF0">
    <property type="entry name" value="CYCLIN N-TERMINAL DOMAIN-CONTAINING PROTEIN"/>
    <property type="match status" value="1"/>
</dbReference>
<dbReference type="AlphaFoldDB" id="A0A1R1X1G7"/>
<dbReference type="OrthoDB" id="5353095at2759"/>
<name>A0A1R1X1G7_9FUNG</name>
<accession>A0A1R1X1G7</accession>
<dbReference type="InterPro" id="IPR036915">
    <property type="entry name" value="Cyclin-like_sf"/>
</dbReference>
<evidence type="ECO:0000313" key="1">
    <source>
        <dbReference type="EMBL" id="OMJ08461.1"/>
    </source>
</evidence>
<proteinExistence type="predicted"/>
<gene>
    <name evidence="1" type="ORF">AYI69_g11053</name>
</gene>
<dbReference type="PANTHER" id="PTHR22896">
    <property type="entry name" value="CDK5 AND ABL1 ENZYME SUBSTRATE 1"/>
    <property type="match status" value="1"/>
</dbReference>
<dbReference type="Proteomes" id="UP000187429">
    <property type="component" value="Unassembled WGS sequence"/>
</dbReference>
<dbReference type="InterPro" id="IPR012388">
    <property type="entry name" value="CABLES1/2"/>
</dbReference>
<evidence type="ECO:0000313" key="2">
    <source>
        <dbReference type="Proteomes" id="UP000187429"/>
    </source>
</evidence>
<dbReference type="Gene3D" id="1.10.472.10">
    <property type="entry name" value="Cyclin-like"/>
    <property type="match status" value="1"/>
</dbReference>
<reference evidence="2" key="1">
    <citation type="submission" date="2017-01" db="EMBL/GenBank/DDBJ databases">
        <authorList>
            <person name="Wang Y."/>
            <person name="White M."/>
            <person name="Kvist S."/>
            <person name="Moncalvo J.-M."/>
        </authorList>
    </citation>
    <scope>NUCLEOTIDE SEQUENCE [LARGE SCALE GENOMIC DNA]</scope>
    <source>
        <strain evidence="2">ID-206-W2</strain>
    </source>
</reference>
<dbReference type="EMBL" id="LSSM01007387">
    <property type="protein sequence ID" value="OMJ08461.1"/>
    <property type="molecule type" value="Genomic_DNA"/>
</dbReference>
<protein>
    <submittedName>
        <fullName evidence="1">CDK5 and ABL1 enzyme substrate 2</fullName>
    </submittedName>
</protein>
<dbReference type="GO" id="GO:0051726">
    <property type="term" value="P:regulation of cell cycle"/>
    <property type="evidence" value="ECO:0007669"/>
    <property type="project" value="InterPro"/>
</dbReference>
<organism evidence="1 2">
    <name type="scientific">Smittium culicis</name>
    <dbReference type="NCBI Taxonomy" id="133412"/>
    <lineage>
        <taxon>Eukaryota</taxon>
        <taxon>Fungi</taxon>
        <taxon>Fungi incertae sedis</taxon>
        <taxon>Zoopagomycota</taxon>
        <taxon>Kickxellomycotina</taxon>
        <taxon>Harpellomycetes</taxon>
        <taxon>Harpellales</taxon>
        <taxon>Legeriomycetaceae</taxon>
        <taxon>Smittium</taxon>
    </lineage>
</organism>
<keyword evidence="2" id="KW-1185">Reference proteome</keyword>
<dbReference type="SUPFAM" id="SSF47954">
    <property type="entry name" value="Cyclin-like"/>
    <property type="match status" value="1"/>
</dbReference>
<comment type="caution">
    <text evidence="1">The sequence shown here is derived from an EMBL/GenBank/DDBJ whole genome shotgun (WGS) entry which is preliminary data.</text>
</comment>